<protein>
    <submittedName>
        <fullName evidence="3">Alpha/beta hydrolase</fullName>
    </submittedName>
</protein>
<dbReference type="PROSITE" id="PS51257">
    <property type="entry name" value="PROKAR_LIPOPROTEIN"/>
    <property type="match status" value="1"/>
</dbReference>
<dbReference type="Gene3D" id="3.40.50.1820">
    <property type="entry name" value="alpha/beta hydrolase"/>
    <property type="match status" value="1"/>
</dbReference>
<name>A0A7G7MFZ2_9PSEU</name>
<dbReference type="KEGG" id="ppel:H6H00_26950"/>
<dbReference type="Pfam" id="PF08386">
    <property type="entry name" value="Abhydrolase_4"/>
    <property type="match status" value="1"/>
</dbReference>
<sequence length="523" mass="51561">MIGNPRRVVAGLLCLSALLAGCAVGPSERPPVAVRGPDGLPAAPVAPPGPSVPAVPPLQAQDTSIPFADCTAGAFAAYGVAVPADRTLRVECGELPVPADPDRPEQGSVLLGVVRVGSAGAPLDGPPLLAVGDSATDPTAGHALAVAARVAPAVLGTYTVIGLDRRGAGADRIDCADPAARAALVDADPAATSETDLAGLLERARSVVQDCNLAVPSALAGFRSSATAADVEQLRVRLGVARLSAVGTGDGAGALDTWARTAPGGVGRLVLDGPPDTTVTEPDRSTARAASADAAFDAFALACTGGGTCPLGADPRAAVTALADALRTRPLAATDGRRLTAGAALLTVLTVLPRPDDWPALAGALAAAAAGDPTGLLGLLDPVTGPAGGFDGMLATACNDDPARLSPPEVSALATTLRTDHPLVGGTLAIGLLACAPWPAGTARSAPDPAGTLPPVLVVGTAADPRHPAEGARRVAEQYPTGAFLSWQGAGTGAYPRTPCVRAAVDTLLVDGLPPASGTLCPP</sequence>
<keyword evidence="4" id="KW-1185">Reference proteome</keyword>
<evidence type="ECO:0000256" key="1">
    <source>
        <dbReference type="SAM" id="SignalP"/>
    </source>
</evidence>
<dbReference type="AlphaFoldDB" id="A0A7G7MFZ2"/>
<dbReference type="EMBL" id="CP060131">
    <property type="protein sequence ID" value="QNG51703.1"/>
    <property type="molecule type" value="Genomic_DNA"/>
</dbReference>
<keyword evidence="3" id="KW-0378">Hydrolase</keyword>
<evidence type="ECO:0000313" key="3">
    <source>
        <dbReference type="EMBL" id="QNG51703.1"/>
    </source>
</evidence>
<feature type="signal peptide" evidence="1">
    <location>
        <begin position="1"/>
        <end position="22"/>
    </location>
</feature>
<accession>A0A7G7MFZ2</accession>
<feature type="domain" description="Peptidase S33 tripeptidyl aminopeptidase-like C-terminal" evidence="2">
    <location>
        <begin position="422"/>
        <end position="521"/>
    </location>
</feature>
<dbReference type="InterPro" id="IPR013595">
    <property type="entry name" value="Pept_S33_TAP-like_C"/>
</dbReference>
<dbReference type="GO" id="GO:0016787">
    <property type="term" value="F:hydrolase activity"/>
    <property type="evidence" value="ECO:0007669"/>
    <property type="project" value="UniProtKB-KW"/>
</dbReference>
<dbReference type="InterPro" id="IPR029058">
    <property type="entry name" value="AB_hydrolase_fold"/>
</dbReference>
<organism evidence="3 4">
    <name type="scientific">Pseudonocardia petroleophila</name>
    <dbReference type="NCBI Taxonomy" id="37331"/>
    <lineage>
        <taxon>Bacteria</taxon>
        <taxon>Bacillati</taxon>
        <taxon>Actinomycetota</taxon>
        <taxon>Actinomycetes</taxon>
        <taxon>Pseudonocardiales</taxon>
        <taxon>Pseudonocardiaceae</taxon>
        <taxon>Pseudonocardia</taxon>
    </lineage>
</organism>
<evidence type="ECO:0000259" key="2">
    <source>
        <dbReference type="Pfam" id="PF08386"/>
    </source>
</evidence>
<evidence type="ECO:0000313" key="4">
    <source>
        <dbReference type="Proteomes" id="UP000515728"/>
    </source>
</evidence>
<feature type="chain" id="PRO_5039445244" evidence="1">
    <location>
        <begin position="23"/>
        <end position="523"/>
    </location>
</feature>
<dbReference type="SUPFAM" id="SSF53474">
    <property type="entry name" value="alpha/beta-Hydrolases"/>
    <property type="match status" value="1"/>
</dbReference>
<dbReference type="RefSeq" id="WP_185718457.1">
    <property type="nucleotide sequence ID" value="NZ_BAAAWI010000001.1"/>
</dbReference>
<dbReference type="Proteomes" id="UP000515728">
    <property type="component" value="Chromosome"/>
</dbReference>
<keyword evidence="1" id="KW-0732">Signal</keyword>
<proteinExistence type="predicted"/>
<gene>
    <name evidence="3" type="ORF">H6H00_26950</name>
</gene>
<reference evidence="3 4" key="1">
    <citation type="submission" date="2020-08" db="EMBL/GenBank/DDBJ databases">
        <authorList>
            <person name="Mo P."/>
        </authorList>
    </citation>
    <scope>NUCLEOTIDE SEQUENCE [LARGE SCALE GENOMIC DNA]</scope>
    <source>
        <strain evidence="3 4">CGMCC 4.1532</strain>
    </source>
</reference>